<dbReference type="AlphaFoldDB" id="A0A7S2YNY3"/>
<feature type="compositionally biased region" description="Low complexity" evidence="1">
    <location>
        <begin position="40"/>
        <end position="55"/>
    </location>
</feature>
<dbReference type="Pfam" id="PF00106">
    <property type="entry name" value="adh_short"/>
    <property type="match status" value="1"/>
</dbReference>
<proteinExistence type="predicted"/>
<dbReference type="PANTHER" id="PTHR44269">
    <property type="entry name" value="DEHYDROGENASE/REDUCTASE SDR FAMILY MEMBER 7-RELATED"/>
    <property type="match status" value="1"/>
</dbReference>
<evidence type="ECO:0000313" key="2">
    <source>
        <dbReference type="EMBL" id="CAD9986461.1"/>
    </source>
</evidence>
<organism evidence="2">
    <name type="scientific">Entomoneis paludosa</name>
    <dbReference type="NCBI Taxonomy" id="265537"/>
    <lineage>
        <taxon>Eukaryota</taxon>
        <taxon>Sar</taxon>
        <taxon>Stramenopiles</taxon>
        <taxon>Ochrophyta</taxon>
        <taxon>Bacillariophyta</taxon>
        <taxon>Bacillariophyceae</taxon>
        <taxon>Bacillariophycidae</taxon>
        <taxon>Entomoneidaceae</taxon>
        <taxon>Entomoneis</taxon>
    </lineage>
</organism>
<dbReference type="InterPro" id="IPR036291">
    <property type="entry name" value="NAD(P)-bd_dom_sf"/>
</dbReference>
<feature type="region of interest" description="Disordered" evidence="1">
    <location>
        <begin position="257"/>
        <end position="297"/>
    </location>
</feature>
<reference evidence="2" key="1">
    <citation type="submission" date="2021-01" db="EMBL/GenBank/DDBJ databases">
        <authorList>
            <person name="Corre E."/>
            <person name="Pelletier E."/>
            <person name="Niang G."/>
            <person name="Scheremetjew M."/>
            <person name="Finn R."/>
            <person name="Kale V."/>
            <person name="Holt S."/>
            <person name="Cochrane G."/>
            <person name="Meng A."/>
            <person name="Brown T."/>
            <person name="Cohen L."/>
        </authorList>
    </citation>
    <scope>NUCLEOTIDE SEQUENCE</scope>
    <source>
        <strain evidence="2">CCMP125</strain>
    </source>
</reference>
<name>A0A7S2YNY3_9STRA</name>
<protein>
    <recommendedName>
        <fullName evidence="3">Protochlorophyllide reductase</fullName>
    </recommendedName>
</protein>
<sequence length="388" mass="43089">MDCNPSLYVRERWWRRNPPNPPQSTWIIGASSGIGKEMALQLSQQHQQRQQQHSSTTADNHGSLLILSSRNVDALEQVAQECRRQQQHYETNDLRIVCLPLDVTNLPQLESAVQQVCELTTTQQHDNGRKKQSESCSPALDMVVMNAGSGVLSPALETDSNVVQTVLQTNALWPMILTPLLLQHYPDPTRDPPNSTTSAPPQLLITSSIAAKVPVPLSASYAAAKAALHHYFLSLATERPDLVIDLACPGPVDTQFHSNHIQSPVDDHGEEDSRDLDSKQQVQEHPQQASSSSSPLKMPVQRCAQLMLAAAARSWQPRRSAGVQESWICQQPTLTALYLYQWCPSLLRPVLARIGTKRVNLWRRGLDLYNPSSWTAAAESSNESSPKR</sequence>
<dbReference type="Gene3D" id="3.40.50.720">
    <property type="entry name" value="NAD(P)-binding Rossmann-like Domain"/>
    <property type="match status" value="1"/>
</dbReference>
<evidence type="ECO:0000256" key="1">
    <source>
        <dbReference type="SAM" id="MobiDB-lite"/>
    </source>
</evidence>
<dbReference type="PRINTS" id="PR00081">
    <property type="entry name" value="GDHRDH"/>
</dbReference>
<evidence type="ECO:0008006" key="3">
    <source>
        <dbReference type="Google" id="ProtNLM"/>
    </source>
</evidence>
<feature type="region of interest" description="Disordered" evidence="1">
    <location>
        <begin position="40"/>
        <end position="62"/>
    </location>
</feature>
<dbReference type="SUPFAM" id="SSF51735">
    <property type="entry name" value="NAD(P)-binding Rossmann-fold domains"/>
    <property type="match status" value="1"/>
</dbReference>
<dbReference type="InterPro" id="IPR020904">
    <property type="entry name" value="Sc_DH/Rdtase_CS"/>
</dbReference>
<feature type="compositionally biased region" description="Polar residues" evidence="1">
    <location>
        <begin position="279"/>
        <end position="295"/>
    </location>
</feature>
<gene>
    <name evidence="2" type="ORF">APAL1065_LOCUS22730</name>
</gene>
<accession>A0A7S2YNY3</accession>
<dbReference type="EMBL" id="HBHT01033810">
    <property type="protein sequence ID" value="CAD9986461.1"/>
    <property type="molecule type" value="Transcribed_RNA"/>
</dbReference>
<dbReference type="PANTHER" id="PTHR44269:SF1">
    <property type="entry name" value="DEHYDROGENASE_REDUCTASE SDR FAMILY MEMBER 7"/>
    <property type="match status" value="1"/>
</dbReference>
<dbReference type="PROSITE" id="PS00061">
    <property type="entry name" value="ADH_SHORT"/>
    <property type="match status" value="1"/>
</dbReference>
<dbReference type="InterPro" id="IPR053011">
    <property type="entry name" value="SDR_family_member_7"/>
</dbReference>
<dbReference type="InterPro" id="IPR002347">
    <property type="entry name" value="SDR_fam"/>
</dbReference>